<feature type="domain" description="Growth arrest-specific protein 8" evidence="14">
    <location>
        <begin position="216"/>
        <end position="410"/>
    </location>
</feature>
<proteinExistence type="inferred from homology"/>
<evidence type="ECO:0000256" key="4">
    <source>
        <dbReference type="ARBA" id="ARBA00021301"/>
    </source>
</evidence>
<evidence type="ECO:0000259" key="14">
    <source>
        <dbReference type="Pfam" id="PF13851"/>
    </source>
</evidence>
<keyword evidence="10" id="KW-0206">Cytoskeleton</keyword>
<keyword evidence="8 13" id="KW-0175">Coiled coil</keyword>
<dbReference type="PANTHER" id="PTHR31543">
    <property type="entry name" value="DYNEIN REGULATORY COMPLEX SUBUNIT 4"/>
    <property type="match status" value="1"/>
</dbReference>
<evidence type="ECO:0000256" key="3">
    <source>
        <dbReference type="ARBA" id="ARBA00009859"/>
    </source>
</evidence>
<dbReference type="GO" id="GO:0031267">
    <property type="term" value="F:small GTPase binding"/>
    <property type="evidence" value="ECO:0007669"/>
    <property type="project" value="InterPro"/>
</dbReference>
<name>A0A5K3F8X9_MESCO</name>
<evidence type="ECO:0000256" key="10">
    <source>
        <dbReference type="ARBA" id="ARBA00023212"/>
    </source>
</evidence>
<comment type="subcellular location">
    <subcellularLocation>
        <location evidence="1">Cell projection</location>
        <location evidence="1">Cilium</location>
        <location evidence="1">Flagellum</location>
    </subcellularLocation>
    <subcellularLocation>
        <location evidence="2">Cytoplasm</location>
        <location evidence="2">Cytoskeleton</location>
    </subcellularLocation>
</comment>
<evidence type="ECO:0000256" key="11">
    <source>
        <dbReference type="ARBA" id="ARBA00023273"/>
    </source>
</evidence>
<evidence type="ECO:0000313" key="15">
    <source>
        <dbReference type="WBParaSite" id="MCU_005899-RA"/>
    </source>
</evidence>
<evidence type="ECO:0000256" key="12">
    <source>
        <dbReference type="ARBA" id="ARBA00031568"/>
    </source>
</evidence>
<sequence length="472" mass="55061">MKVKEKKTKKQTKKLVDVVPVVEMTREELEAHLGRVREELEREREDRNYCQLERDKVMTFWEISKHQLMEKTAELRAKQQELEELAERRERELAAYRQKAKYLEAAHASEIAELKAEMVKAVNLAAEEASANAQSSRLVDEALRNEQCAHENLIRKIQMDNEKGMHELRRDFERQSDEERRVHEEKMQQLYERMDLQRRTELQTTEERKNKQISVLIQNHEKAFMEIKNYYHDVTVNNVNLINDLKKAIEELQKKESHINKENVELIAKNKNLDADLSKSQRECTELRRKMENYSRDVKALKNAKTEVKQLRKNLSDAKLDNEVLLQRLQHAENERDELYERFVVAVQEVKQKCGLKNAILEHRITRLGEKLDVQGQFTPRLGEDGAPTDEAKRTFEENLASKNAQIKDLNYELARVCKAYNDLVSVFKGQLESFGIRMENVGFQVAKDILINGGKASLGKGPASLITVPPT</sequence>
<evidence type="ECO:0000256" key="9">
    <source>
        <dbReference type="ARBA" id="ARBA00023069"/>
    </source>
</evidence>
<dbReference type="GO" id="GO:0005874">
    <property type="term" value="C:microtubule"/>
    <property type="evidence" value="ECO:0007669"/>
    <property type="project" value="UniProtKB-KW"/>
</dbReference>
<keyword evidence="6" id="KW-0493">Microtubule</keyword>
<evidence type="ECO:0000256" key="2">
    <source>
        <dbReference type="ARBA" id="ARBA00004245"/>
    </source>
</evidence>
<feature type="coiled-coil region" evidence="13">
    <location>
        <begin position="238"/>
        <end position="349"/>
    </location>
</feature>
<dbReference type="InterPro" id="IPR039308">
    <property type="entry name" value="GAS8"/>
</dbReference>
<dbReference type="Pfam" id="PF13851">
    <property type="entry name" value="GAS"/>
    <property type="match status" value="1"/>
</dbReference>
<dbReference type="WBParaSite" id="MCU_005899-RA">
    <property type="protein sequence ID" value="MCU_005899-RA"/>
    <property type="gene ID" value="MCU_005899"/>
</dbReference>
<evidence type="ECO:0000256" key="1">
    <source>
        <dbReference type="ARBA" id="ARBA00004230"/>
    </source>
</evidence>
<evidence type="ECO:0000256" key="6">
    <source>
        <dbReference type="ARBA" id="ARBA00022701"/>
    </source>
</evidence>
<protein>
    <recommendedName>
        <fullName evidence="4">Dynein regulatory complex subunit 4</fullName>
    </recommendedName>
    <alternativeName>
        <fullName evidence="12">Growth arrest-specific protein 8</fullName>
    </alternativeName>
</protein>
<dbReference type="GO" id="GO:0005794">
    <property type="term" value="C:Golgi apparatus"/>
    <property type="evidence" value="ECO:0007669"/>
    <property type="project" value="TreeGrafter"/>
</dbReference>
<dbReference type="GO" id="GO:0048870">
    <property type="term" value="P:cell motility"/>
    <property type="evidence" value="ECO:0007669"/>
    <property type="project" value="InterPro"/>
</dbReference>
<keyword evidence="7" id="KW-0282">Flagellum</keyword>
<accession>A0A5K3F8X9</accession>
<evidence type="ECO:0000256" key="5">
    <source>
        <dbReference type="ARBA" id="ARBA00022490"/>
    </source>
</evidence>
<keyword evidence="9" id="KW-0969">Cilium</keyword>
<keyword evidence="5" id="KW-0963">Cytoplasm</keyword>
<dbReference type="PANTHER" id="PTHR31543:SF0">
    <property type="entry name" value="DYNEIN REGULATORY COMPLEX SUBUNIT 4"/>
    <property type="match status" value="1"/>
</dbReference>
<evidence type="ECO:0000256" key="7">
    <source>
        <dbReference type="ARBA" id="ARBA00022846"/>
    </source>
</evidence>
<dbReference type="InterPro" id="IPR025593">
    <property type="entry name" value="GAS8_dom"/>
</dbReference>
<organism evidence="15">
    <name type="scientific">Mesocestoides corti</name>
    <name type="common">Flatworm</name>
    <dbReference type="NCBI Taxonomy" id="53468"/>
    <lineage>
        <taxon>Eukaryota</taxon>
        <taxon>Metazoa</taxon>
        <taxon>Spiralia</taxon>
        <taxon>Lophotrochozoa</taxon>
        <taxon>Platyhelminthes</taxon>
        <taxon>Cestoda</taxon>
        <taxon>Eucestoda</taxon>
        <taxon>Cyclophyllidea</taxon>
        <taxon>Mesocestoididae</taxon>
        <taxon>Mesocestoides</taxon>
    </lineage>
</organism>
<evidence type="ECO:0000256" key="13">
    <source>
        <dbReference type="SAM" id="Coils"/>
    </source>
</evidence>
<reference evidence="15" key="1">
    <citation type="submission" date="2019-11" db="UniProtKB">
        <authorList>
            <consortium name="WormBaseParasite"/>
        </authorList>
    </citation>
    <scope>IDENTIFICATION</scope>
</reference>
<feature type="coiled-coil region" evidence="13">
    <location>
        <begin position="26"/>
        <end position="106"/>
    </location>
</feature>
<dbReference type="AlphaFoldDB" id="A0A5K3F8X9"/>
<keyword evidence="11" id="KW-0966">Cell projection</keyword>
<dbReference type="GO" id="GO:0008017">
    <property type="term" value="F:microtubule binding"/>
    <property type="evidence" value="ECO:0007669"/>
    <property type="project" value="InterPro"/>
</dbReference>
<comment type="similarity">
    <text evidence="3">Belongs to the DRC4 family.</text>
</comment>
<dbReference type="GO" id="GO:0031514">
    <property type="term" value="C:motile cilium"/>
    <property type="evidence" value="ECO:0007669"/>
    <property type="project" value="UniProtKB-SubCell"/>
</dbReference>
<evidence type="ECO:0000256" key="8">
    <source>
        <dbReference type="ARBA" id="ARBA00023054"/>
    </source>
</evidence>